<sequence length="78" mass="8695">MQPTTAKVFTSGNSQAIRLPKEFRLDTDEVFINKSGEKLIITPRMNSWEGFVDGFSGFSDDFTVTDGLSTDAPRKAFE</sequence>
<accession>A0A2W4TMM5</accession>
<comment type="similarity">
    <text evidence="1">Belongs to the VapB family.</text>
</comment>
<comment type="caution">
    <text evidence="4">The sequence shown here is derived from an EMBL/GenBank/DDBJ whole genome shotgun (WGS) entry which is preliminary data.</text>
</comment>
<dbReference type="PANTHER" id="PTHR37550">
    <property type="entry name" value="ANTITOXIN VAPB1"/>
    <property type="match status" value="1"/>
</dbReference>
<dbReference type="AlphaFoldDB" id="A0A2W4TMM5"/>
<dbReference type="InterPro" id="IPR037914">
    <property type="entry name" value="SpoVT-AbrB_sf"/>
</dbReference>
<evidence type="ECO:0000313" key="5">
    <source>
        <dbReference type="Proteomes" id="UP000249396"/>
    </source>
</evidence>
<gene>
    <name evidence="4" type="ORF">DM484_01385</name>
</gene>
<dbReference type="Proteomes" id="UP000249396">
    <property type="component" value="Unassembled WGS sequence"/>
</dbReference>
<dbReference type="PANTHER" id="PTHR37550:SF3">
    <property type="entry name" value="ANTITOXIN VAPB1"/>
    <property type="match status" value="1"/>
</dbReference>
<dbReference type="GO" id="GO:0003677">
    <property type="term" value="F:DNA binding"/>
    <property type="evidence" value="ECO:0007669"/>
    <property type="project" value="UniProtKB-UniRule"/>
</dbReference>
<dbReference type="Gene3D" id="2.10.260.10">
    <property type="match status" value="1"/>
</dbReference>
<dbReference type="PROSITE" id="PS51740">
    <property type="entry name" value="SPOVT_ABRB"/>
    <property type="match status" value="1"/>
</dbReference>
<dbReference type="EMBL" id="QJPH01000113">
    <property type="protein sequence ID" value="PZN85674.1"/>
    <property type="molecule type" value="Genomic_DNA"/>
</dbReference>
<evidence type="ECO:0000256" key="2">
    <source>
        <dbReference type="PROSITE-ProRule" id="PRU01076"/>
    </source>
</evidence>
<name>A0A2W4TMM5_9GAMM</name>
<dbReference type="Pfam" id="PF04014">
    <property type="entry name" value="MazE_antitoxin"/>
    <property type="match status" value="1"/>
</dbReference>
<dbReference type="InterPro" id="IPR007159">
    <property type="entry name" value="SpoVT-AbrB_dom"/>
</dbReference>
<reference evidence="4 5" key="1">
    <citation type="journal article" date="2018" name="Aquat. Microb. Ecol.">
        <title>Gammaproteobacterial methanotrophs dominate.</title>
        <authorList>
            <person name="Rissanen A.J."/>
            <person name="Saarenheimo J."/>
            <person name="Tiirola M."/>
            <person name="Peura S."/>
            <person name="Aalto S.L."/>
            <person name="Karvinen A."/>
            <person name="Nykanen H."/>
        </authorList>
    </citation>
    <scope>NUCLEOTIDE SEQUENCE [LARGE SCALE GENOMIC DNA]</scope>
    <source>
        <strain evidence="4">AMbin10</strain>
    </source>
</reference>
<evidence type="ECO:0000256" key="1">
    <source>
        <dbReference type="ARBA" id="ARBA00007924"/>
    </source>
</evidence>
<dbReference type="SUPFAM" id="SSF89447">
    <property type="entry name" value="AbrB/MazE/MraZ-like"/>
    <property type="match status" value="1"/>
</dbReference>
<evidence type="ECO:0000259" key="3">
    <source>
        <dbReference type="PROSITE" id="PS51740"/>
    </source>
</evidence>
<dbReference type="InterPro" id="IPR051734">
    <property type="entry name" value="VapB_TA_antitoxins"/>
</dbReference>
<dbReference type="SMART" id="SM00966">
    <property type="entry name" value="SpoVT_AbrB"/>
    <property type="match status" value="1"/>
</dbReference>
<dbReference type="NCBIfam" id="NF040493">
    <property type="entry name" value="TA_anti_VapB"/>
    <property type="match status" value="1"/>
</dbReference>
<evidence type="ECO:0000313" key="4">
    <source>
        <dbReference type="EMBL" id="PZN85674.1"/>
    </source>
</evidence>
<proteinExistence type="inferred from homology"/>
<organism evidence="4 5">
    <name type="scientific">Candidatus Methylumidiphilus alinenensis</name>
    <dbReference type="NCBI Taxonomy" id="2202197"/>
    <lineage>
        <taxon>Bacteria</taxon>
        <taxon>Pseudomonadati</taxon>
        <taxon>Pseudomonadota</taxon>
        <taxon>Gammaproteobacteria</taxon>
        <taxon>Methylococcales</taxon>
        <taxon>Candidatus Methylumidiphilus</taxon>
    </lineage>
</organism>
<feature type="domain" description="SpoVT-AbrB" evidence="3">
    <location>
        <begin position="6"/>
        <end position="46"/>
    </location>
</feature>
<keyword evidence="2 4" id="KW-0238">DNA-binding</keyword>
<dbReference type="InterPro" id="IPR047976">
    <property type="entry name" value="Anti_VapB2-like"/>
</dbReference>
<protein>
    <submittedName>
        <fullName evidence="4">AbrB/MazE/SpoVT family DNA-binding domain-containing protein</fullName>
    </submittedName>
</protein>